<sequence length="764" mass="82296">MSEIEQNDDTPTPSTQHNDSRRNFLRRSVNTAGALAATTILPASIRKALAIPANYGSGTIEDIKHVVILMQENRSFDHYFGTLKGVRGFGDRFPVTLPNGQTVWQEASSAPGASTTTVIPPFHLNTATMNAMGVADCPHDYGTGQAAWSQGQFGHWPYWKSQYSMGYYERADIPFHFALAEAFTLCDAYHCQLTAPTDPNRIAFFSGSNFNPQLGSSGVNSTDANAEATNVRCSVGGTISATTPPYQYTYGGTAFTWPTLPELLQQAGVTWKIYQDPNNNWGGLLHGCLAFESFRTAQPGSTIYNNGMTGSPDFVTSFANDVKSGSLPQVSWILPTPNVSEHPSYFPSDGANFISQVLDALTANPAVWSQTAFFITYDEEDGVFDHALRPAVPSYDASGNVMGGSTLPLAGEYFATTPALYSTYLESADTISGSVRPWGLGGRVPMFVISPWSAGGWVNSQVFSHTSMAMFLEKRFGITVSSVSPWNRAITGDLTGCFDFRRPDANASTYSRLPSTANTAAFDAAQQALPAVTPPSSPEPLFQEPGFRPSRALPYELHTNARVSPNGTIELLFSNTGRQGAVFHVYDQNNLSTIPRRYTVEAGKQLHDSAWTASTSGNYNLWVYGPNGFVRQFSGNALTGAQVEIEVGYEALTGAVSATFTNNGSKDVQVTLAANAYASAFLRPQTLFVPPRRSTVQRWEMAALGGWYDFTATASGFTRRFAGRVETGRPSISDPAMGSGLAHQSAAAGTSDPALGATSDRELA</sequence>
<accession>A0A1N6GLS4</accession>
<organism evidence="6 7">
    <name type="scientific">Paraburkholderia phenazinium</name>
    <dbReference type="NCBI Taxonomy" id="60549"/>
    <lineage>
        <taxon>Bacteria</taxon>
        <taxon>Pseudomonadati</taxon>
        <taxon>Pseudomonadota</taxon>
        <taxon>Betaproteobacteria</taxon>
        <taxon>Burkholderiales</taxon>
        <taxon>Burkholderiaceae</taxon>
        <taxon>Paraburkholderia</taxon>
    </lineage>
</organism>
<dbReference type="InterPro" id="IPR007312">
    <property type="entry name" value="Phosphoesterase"/>
</dbReference>
<dbReference type="Pfam" id="PF04185">
    <property type="entry name" value="Phosphoesterase"/>
    <property type="match status" value="1"/>
</dbReference>
<dbReference type="InterPro" id="IPR008475">
    <property type="entry name" value="PLipase_C_C"/>
</dbReference>
<dbReference type="Proteomes" id="UP000184693">
    <property type="component" value="Unassembled WGS sequence"/>
</dbReference>
<feature type="region of interest" description="Disordered" evidence="4">
    <location>
        <begin position="1"/>
        <end position="23"/>
    </location>
</feature>
<gene>
    <name evidence="6" type="ORF">SAMN05444168_2505</name>
</gene>
<dbReference type="GO" id="GO:0016042">
    <property type="term" value="P:lipid catabolic process"/>
    <property type="evidence" value="ECO:0007669"/>
    <property type="project" value="InterPro"/>
</dbReference>
<name>A0A1N6GLS4_9BURK</name>
<protein>
    <recommendedName>
        <fullName evidence="2">phospholipase C</fullName>
        <ecNumber evidence="2">3.1.4.3</ecNumber>
    </recommendedName>
</protein>
<dbReference type="GO" id="GO:0034480">
    <property type="term" value="F:phosphatidylcholine phospholipase C activity"/>
    <property type="evidence" value="ECO:0007669"/>
    <property type="project" value="UniProtKB-EC"/>
</dbReference>
<evidence type="ECO:0000313" key="6">
    <source>
        <dbReference type="EMBL" id="SIO08449.1"/>
    </source>
</evidence>
<dbReference type="EMBL" id="FSRM01000001">
    <property type="protein sequence ID" value="SIO08449.1"/>
    <property type="molecule type" value="Genomic_DNA"/>
</dbReference>
<feature type="domain" description="Bacterial phospholipase C C-terminal" evidence="5">
    <location>
        <begin position="644"/>
        <end position="724"/>
    </location>
</feature>
<dbReference type="PROSITE" id="PS51318">
    <property type="entry name" value="TAT"/>
    <property type="match status" value="1"/>
</dbReference>
<dbReference type="Gene3D" id="3.40.720.10">
    <property type="entry name" value="Alkaline Phosphatase, subunit A"/>
    <property type="match status" value="1"/>
</dbReference>
<evidence type="ECO:0000256" key="2">
    <source>
        <dbReference type="ARBA" id="ARBA00012018"/>
    </source>
</evidence>
<dbReference type="InterPro" id="IPR006311">
    <property type="entry name" value="TAT_signal"/>
</dbReference>
<dbReference type="InterPro" id="IPR017850">
    <property type="entry name" value="Alkaline_phosphatase_core_sf"/>
</dbReference>
<evidence type="ECO:0000256" key="1">
    <source>
        <dbReference type="ARBA" id="ARBA00009717"/>
    </source>
</evidence>
<evidence type="ECO:0000256" key="3">
    <source>
        <dbReference type="ARBA" id="ARBA00022801"/>
    </source>
</evidence>
<dbReference type="AlphaFoldDB" id="A0A1N6GLS4"/>
<dbReference type="InterPro" id="IPR017767">
    <property type="entry name" value="PC-PLC"/>
</dbReference>
<dbReference type="Pfam" id="PF05506">
    <property type="entry name" value="PLipase_C_C"/>
    <property type="match status" value="2"/>
</dbReference>
<proteinExistence type="inferred from homology"/>
<evidence type="ECO:0000313" key="7">
    <source>
        <dbReference type="Proteomes" id="UP000184693"/>
    </source>
</evidence>
<dbReference type="PANTHER" id="PTHR31956:SF1">
    <property type="entry name" value="NON-SPECIFIC PHOSPHOLIPASE C1"/>
    <property type="match status" value="1"/>
</dbReference>
<evidence type="ECO:0000259" key="5">
    <source>
        <dbReference type="Pfam" id="PF05506"/>
    </source>
</evidence>
<evidence type="ECO:0000256" key="4">
    <source>
        <dbReference type="SAM" id="MobiDB-lite"/>
    </source>
</evidence>
<feature type="region of interest" description="Disordered" evidence="4">
    <location>
        <begin position="728"/>
        <end position="764"/>
    </location>
</feature>
<reference evidence="6 7" key="1">
    <citation type="submission" date="2016-11" db="EMBL/GenBank/DDBJ databases">
        <authorList>
            <person name="Jaros S."/>
            <person name="Januszkiewicz K."/>
            <person name="Wedrychowicz H."/>
        </authorList>
    </citation>
    <scope>NUCLEOTIDE SEQUENCE [LARGE SCALE GENOMIC DNA]</scope>
    <source>
        <strain evidence="6 7">GAS86</strain>
    </source>
</reference>
<keyword evidence="3" id="KW-0378">Hydrolase</keyword>
<dbReference type="RefSeq" id="WP_074264524.1">
    <property type="nucleotide sequence ID" value="NZ_FSRM01000001.1"/>
</dbReference>
<dbReference type="PANTHER" id="PTHR31956">
    <property type="entry name" value="NON-SPECIFIC PHOSPHOLIPASE C4-RELATED"/>
    <property type="match status" value="1"/>
</dbReference>
<feature type="domain" description="Bacterial phospholipase C C-terminal" evidence="5">
    <location>
        <begin position="549"/>
        <end position="636"/>
    </location>
</feature>
<comment type="similarity">
    <text evidence="1">Belongs to the bacterial phospholipase C family.</text>
</comment>
<dbReference type="NCBIfam" id="TIGR03396">
    <property type="entry name" value="PC_PLC"/>
    <property type="match status" value="1"/>
</dbReference>
<dbReference type="EC" id="3.1.4.3" evidence="2"/>
<dbReference type="OrthoDB" id="980947at2"/>